<sequence>MLMKERFEGLSVWKEKQKEERGLLEKNLHEALMRVRALDVENQQLKKQVLELEEGDEVGGGSMQAKLEALRSQITHLQVEKSELLAMNSELQLKMGPSPEDSFIEIRIAQESEMNVTKGVPVGPEDHSARSTGQPDMVASRLESEELTVSQLLQSLRKEVQLKEQLCLQLQTAQTRVAELELRKPVTDAGSQTSVACTPTAPEPAVDSQSRVPHEEPAKSASEVENLKGQMISLFNELQKAQSKLDEAENMKRNLQERCKDLEQDVGTLRTQLGERQQVKAENDRLKVQLESMQAANRLEQRKTQEERNNLTHLKDAYTKLFEDYNELKEENKKREGSVSHEEYSELQARTAAAEQALADKQKKIDEMRQELFQKEQELETISVFKAQAEVYSSDFYAERAAREKIHEEKERLAAQLEFVRKQNCQLQEEMESLGRQSMNEMQRRHVSLGANASGSSPPQGGRGDWQHQVNIPEHACPKCREVLPDLDTLQIHIMDCII</sequence>
<dbReference type="EMBL" id="JAROKS010000021">
    <property type="protein sequence ID" value="KAK1790342.1"/>
    <property type="molecule type" value="Genomic_DNA"/>
</dbReference>
<keyword evidence="10 14" id="KW-0175">Coiled coil</keyword>
<evidence type="ECO:0000256" key="10">
    <source>
        <dbReference type="ARBA" id="ARBA00023054"/>
    </source>
</evidence>
<keyword evidence="5 13" id="KW-0479">Metal-binding</keyword>
<dbReference type="GO" id="GO:0090161">
    <property type="term" value="P:Golgi ribbon formation"/>
    <property type="evidence" value="ECO:0007669"/>
    <property type="project" value="TreeGrafter"/>
</dbReference>
<keyword evidence="8 13" id="KW-0862">Zinc</keyword>
<keyword evidence="18" id="KW-1185">Reference proteome</keyword>
<dbReference type="Pfam" id="PF18414">
    <property type="entry name" value="zf_C2H2_10"/>
    <property type="match status" value="1"/>
</dbReference>
<proteinExistence type="predicted"/>
<organism evidence="17 18">
    <name type="scientific">Electrophorus voltai</name>
    <dbReference type="NCBI Taxonomy" id="2609070"/>
    <lineage>
        <taxon>Eukaryota</taxon>
        <taxon>Metazoa</taxon>
        <taxon>Chordata</taxon>
        <taxon>Craniata</taxon>
        <taxon>Vertebrata</taxon>
        <taxon>Euteleostomi</taxon>
        <taxon>Actinopterygii</taxon>
        <taxon>Neopterygii</taxon>
        <taxon>Teleostei</taxon>
        <taxon>Ostariophysi</taxon>
        <taxon>Gymnotiformes</taxon>
        <taxon>Gymnotoidei</taxon>
        <taxon>Gymnotidae</taxon>
        <taxon>Electrophorus</taxon>
    </lineage>
</organism>
<keyword evidence="11 13" id="KW-0968">Cytoplasmic vesicle</keyword>
<evidence type="ECO:0000313" key="18">
    <source>
        <dbReference type="Proteomes" id="UP001239994"/>
    </source>
</evidence>
<comment type="caution">
    <text evidence="17">The sequence shown here is derived from an EMBL/GenBank/DDBJ whole genome shotgun (WGS) entry which is preliminary data.</text>
</comment>
<evidence type="ECO:0000256" key="11">
    <source>
        <dbReference type="ARBA" id="ARBA00023329"/>
    </source>
</evidence>
<dbReference type="FunFam" id="1.20.5.390:FF:000002">
    <property type="entry name" value="NF-kappa-B essential modulator isoform X1"/>
    <property type="match status" value="1"/>
</dbReference>
<feature type="domain" description="CCHC NOA-type" evidence="16">
    <location>
        <begin position="469"/>
        <end position="499"/>
    </location>
</feature>
<feature type="region of interest" description="Disordered" evidence="15">
    <location>
        <begin position="449"/>
        <end position="468"/>
    </location>
</feature>
<dbReference type="InterPro" id="IPR051301">
    <property type="entry name" value="Optineurin/NFkB_EssMod"/>
</dbReference>
<evidence type="ECO:0000256" key="3">
    <source>
        <dbReference type="ARBA" id="ARBA00018548"/>
    </source>
</evidence>
<dbReference type="Gene3D" id="1.20.5.390">
    <property type="entry name" value="L1 transposable element, trimerization domain"/>
    <property type="match status" value="2"/>
</dbReference>
<feature type="coiled-coil region" evidence="14">
    <location>
        <begin position="14"/>
        <end position="87"/>
    </location>
</feature>
<accession>A0AAD8Z0I1</accession>
<evidence type="ECO:0000256" key="2">
    <source>
        <dbReference type="ARBA" id="ARBA00004601"/>
    </source>
</evidence>
<comment type="function">
    <text evidence="13">May act by regulating membrane trafficking and cellular morphogenesis.</text>
</comment>
<comment type="subcellular location">
    <subcellularLocation>
        <location evidence="13">Cytoplasm</location>
        <location evidence="13">Perinuclear region</location>
    </subcellularLocation>
    <subcellularLocation>
        <location evidence="13">Golgi apparatus</location>
    </subcellularLocation>
    <subcellularLocation>
        <location evidence="2 13">Golgi apparatus</location>
        <location evidence="2 13">trans-Golgi network</location>
    </subcellularLocation>
    <subcellularLocation>
        <location evidence="1 13">Cytoplasmic vesicle</location>
        <location evidence="1 13">Autophagosome</location>
    </subcellularLocation>
    <subcellularLocation>
        <location evidence="13">Cytoplasmic vesicle</location>
    </subcellularLocation>
    <subcellularLocation>
        <location evidence="13">Recycling endosome</location>
    </subcellularLocation>
</comment>
<evidence type="ECO:0000256" key="9">
    <source>
        <dbReference type="ARBA" id="ARBA00023034"/>
    </source>
</evidence>
<keyword evidence="9 13" id="KW-0333">Golgi apparatus</keyword>
<feature type="region of interest" description="Disordered" evidence="15">
    <location>
        <begin position="190"/>
        <end position="223"/>
    </location>
</feature>
<dbReference type="GO" id="GO:0043122">
    <property type="term" value="P:regulation of canonical NF-kappaB signal transduction"/>
    <property type="evidence" value="ECO:0007669"/>
    <property type="project" value="TreeGrafter"/>
</dbReference>
<evidence type="ECO:0000256" key="5">
    <source>
        <dbReference type="ARBA" id="ARBA00022723"/>
    </source>
</evidence>
<dbReference type="InterPro" id="IPR034735">
    <property type="entry name" value="NEMO_ZF"/>
</dbReference>
<dbReference type="Proteomes" id="UP001239994">
    <property type="component" value="Unassembled WGS sequence"/>
</dbReference>
<dbReference type="Gene3D" id="1.20.5.990">
    <property type="entry name" value="Nemo cc2-lz domain - 1d5 darpin complex"/>
    <property type="match status" value="1"/>
</dbReference>
<dbReference type="GO" id="GO:0034067">
    <property type="term" value="P:protein localization to Golgi apparatus"/>
    <property type="evidence" value="ECO:0007669"/>
    <property type="project" value="TreeGrafter"/>
</dbReference>
<reference evidence="17" key="1">
    <citation type="submission" date="2023-03" db="EMBL/GenBank/DDBJ databases">
        <title>Electrophorus voltai genome.</title>
        <authorList>
            <person name="Bian C."/>
        </authorList>
    </citation>
    <scope>NUCLEOTIDE SEQUENCE</scope>
    <source>
        <strain evidence="17">CB-2022</strain>
        <tissue evidence="17">Muscle</tissue>
    </source>
</reference>
<dbReference type="GO" id="GO:0048471">
    <property type="term" value="C:perinuclear region of cytoplasm"/>
    <property type="evidence" value="ECO:0007669"/>
    <property type="project" value="UniProtKB-SubCell"/>
</dbReference>
<protein>
    <recommendedName>
        <fullName evidence="3 13">Optineurin</fullName>
    </recommendedName>
</protein>
<keyword evidence="4 13" id="KW-0963">Cytoplasm</keyword>
<dbReference type="GO" id="GO:0005794">
    <property type="term" value="C:Golgi apparatus"/>
    <property type="evidence" value="ECO:0007669"/>
    <property type="project" value="UniProtKB-SubCell"/>
</dbReference>
<evidence type="ECO:0000256" key="4">
    <source>
        <dbReference type="ARBA" id="ARBA00022490"/>
    </source>
</evidence>
<dbReference type="InterPro" id="IPR032419">
    <property type="entry name" value="CC2-LZ_dom"/>
</dbReference>
<dbReference type="GO" id="GO:0005776">
    <property type="term" value="C:autophagosome"/>
    <property type="evidence" value="ECO:0007669"/>
    <property type="project" value="UniProtKB-SubCell"/>
</dbReference>
<evidence type="ECO:0000256" key="12">
    <source>
        <dbReference type="PROSITE-ProRule" id="PRU01142"/>
    </source>
</evidence>
<dbReference type="GO" id="GO:0055037">
    <property type="term" value="C:recycling endosome"/>
    <property type="evidence" value="ECO:0007669"/>
    <property type="project" value="UniProtKB-SubCell"/>
</dbReference>
<dbReference type="Pfam" id="PF16516">
    <property type="entry name" value="CC2-LZ"/>
    <property type="match status" value="1"/>
</dbReference>
<evidence type="ECO:0000256" key="13">
    <source>
        <dbReference type="RuleBase" id="RU367122"/>
    </source>
</evidence>
<dbReference type="GO" id="GO:0005634">
    <property type="term" value="C:nucleus"/>
    <property type="evidence" value="ECO:0007669"/>
    <property type="project" value="TreeGrafter"/>
</dbReference>
<gene>
    <name evidence="17" type="ORF">P4O66_014250</name>
</gene>
<evidence type="ECO:0000259" key="16">
    <source>
        <dbReference type="PROSITE" id="PS51801"/>
    </source>
</evidence>
<evidence type="ECO:0000256" key="1">
    <source>
        <dbReference type="ARBA" id="ARBA00004419"/>
    </source>
</evidence>
<feature type="coiled-coil region" evidence="14">
    <location>
        <begin position="153"/>
        <end position="183"/>
    </location>
</feature>
<dbReference type="PROSITE" id="PS51801">
    <property type="entry name" value="ZF_CCHC_NOA"/>
    <property type="match status" value="1"/>
</dbReference>
<dbReference type="InterPro" id="IPR021063">
    <property type="entry name" value="NEMO_N"/>
</dbReference>
<keyword evidence="7 12" id="KW-0863">Zinc-finger</keyword>
<evidence type="ECO:0000256" key="15">
    <source>
        <dbReference type="SAM" id="MobiDB-lite"/>
    </source>
</evidence>
<evidence type="ECO:0000313" key="17">
    <source>
        <dbReference type="EMBL" id="KAK1790342.1"/>
    </source>
</evidence>
<dbReference type="AlphaFoldDB" id="A0AAD8Z0I1"/>
<dbReference type="Pfam" id="PF11577">
    <property type="entry name" value="NEMO"/>
    <property type="match status" value="1"/>
</dbReference>
<evidence type="ECO:0000256" key="8">
    <source>
        <dbReference type="ARBA" id="ARBA00022833"/>
    </source>
</evidence>
<name>A0AAD8Z0I1_9TELE</name>
<dbReference type="CDD" id="cd09803">
    <property type="entry name" value="UBAN"/>
    <property type="match status" value="1"/>
</dbReference>
<evidence type="ECO:0000256" key="14">
    <source>
        <dbReference type="SAM" id="Coils"/>
    </source>
</evidence>
<keyword evidence="6 13" id="KW-0967">Endosome</keyword>
<evidence type="ECO:0000256" key="6">
    <source>
        <dbReference type="ARBA" id="ARBA00022753"/>
    </source>
</evidence>
<dbReference type="GO" id="GO:0008270">
    <property type="term" value="F:zinc ion binding"/>
    <property type="evidence" value="ECO:0007669"/>
    <property type="project" value="UniProtKB-KW"/>
</dbReference>
<dbReference type="PANTHER" id="PTHR31553:SF2">
    <property type="entry name" value="OPTINEURIN"/>
    <property type="match status" value="1"/>
</dbReference>
<feature type="coiled-coil region" evidence="14">
    <location>
        <begin position="224"/>
        <end position="378"/>
    </location>
</feature>
<dbReference type="GO" id="GO:0070530">
    <property type="term" value="F:K63-linked polyubiquitin modification-dependent protein binding"/>
    <property type="evidence" value="ECO:0007669"/>
    <property type="project" value="InterPro"/>
</dbReference>
<evidence type="ECO:0000256" key="7">
    <source>
        <dbReference type="ARBA" id="ARBA00022771"/>
    </source>
</evidence>
<dbReference type="PANTHER" id="PTHR31553">
    <property type="entry name" value="NF-KAPPA-B ESSENTIAL MODULATOR"/>
    <property type="match status" value="1"/>
</dbReference>